<dbReference type="EMBL" id="JBHSEH010000024">
    <property type="protein sequence ID" value="MFC4427767.1"/>
    <property type="molecule type" value="Genomic_DNA"/>
</dbReference>
<evidence type="ECO:0000313" key="3">
    <source>
        <dbReference type="Proteomes" id="UP001595998"/>
    </source>
</evidence>
<sequence length="58" mass="6009">MSLLALCYLLLSLLVAAVLTLWLTRPGPARAEVVWGTAALLPLLAALAVALGQSRLPG</sequence>
<evidence type="ECO:0000256" key="1">
    <source>
        <dbReference type="SAM" id="Phobius"/>
    </source>
</evidence>
<keyword evidence="3" id="KW-1185">Reference proteome</keyword>
<accession>A0ABV8XTV4</accession>
<dbReference type="RefSeq" id="WP_380041576.1">
    <property type="nucleotide sequence ID" value="NZ_JBHSEH010000024.1"/>
</dbReference>
<proteinExistence type="predicted"/>
<name>A0ABV8XTV4_9DEIO</name>
<protein>
    <submittedName>
        <fullName evidence="2">Uncharacterized protein</fullName>
    </submittedName>
</protein>
<keyword evidence="1" id="KW-0472">Membrane</keyword>
<organism evidence="2 3">
    <name type="scientific">Deinococcus navajonensis</name>
    <dbReference type="NCBI Taxonomy" id="309884"/>
    <lineage>
        <taxon>Bacteria</taxon>
        <taxon>Thermotogati</taxon>
        <taxon>Deinococcota</taxon>
        <taxon>Deinococci</taxon>
        <taxon>Deinococcales</taxon>
        <taxon>Deinococcaceae</taxon>
        <taxon>Deinococcus</taxon>
    </lineage>
</organism>
<feature type="transmembrane region" description="Helical" evidence="1">
    <location>
        <begin position="33"/>
        <end position="52"/>
    </location>
</feature>
<comment type="caution">
    <text evidence="2">The sequence shown here is derived from an EMBL/GenBank/DDBJ whole genome shotgun (WGS) entry which is preliminary data.</text>
</comment>
<dbReference type="Proteomes" id="UP001595998">
    <property type="component" value="Unassembled WGS sequence"/>
</dbReference>
<evidence type="ECO:0000313" key="2">
    <source>
        <dbReference type="EMBL" id="MFC4427767.1"/>
    </source>
</evidence>
<keyword evidence="1" id="KW-0812">Transmembrane</keyword>
<gene>
    <name evidence="2" type="ORF">ACFOZ9_16230</name>
</gene>
<reference evidence="3" key="1">
    <citation type="journal article" date="2019" name="Int. J. Syst. Evol. Microbiol.">
        <title>The Global Catalogue of Microorganisms (GCM) 10K type strain sequencing project: providing services to taxonomists for standard genome sequencing and annotation.</title>
        <authorList>
            <consortium name="The Broad Institute Genomics Platform"/>
            <consortium name="The Broad Institute Genome Sequencing Center for Infectious Disease"/>
            <person name="Wu L."/>
            <person name="Ma J."/>
        </authorList>
    </citation>
    <scope>NUCLEOTIDE SEQUENCE [LARGE SCALE GENOMIC DNA]</scope>
    <source>
        <strain evidence="3">CCUG 56029</strain>
    </source>
</reference>
<keyword evidence="1" id="KW-1133">Transmembrane helix</keyword>